<keyword evidence="3" id="KW-1185">Reference proteome</keyword>
<reference evidence="2" key="1">
    <citation type="journal article" date="2023" name="Mol. Phylogenet. Evol.">
        <title>Genome-scale phylogeny and comparative genomics of the fungal order Sordariales.</title>
        <authorList>
            <person name="Hensen N."/>
            <person name="Bonometti L."/>
            <person name="Westerberg I."/>
            <person name="Brannstrom I.O."/>
            <person name="Guillou S."/>
            <person name="Cros-Aarteil S."/>
            <person name="Calhoun S."/>
            <person name="Haridas S."/>
            <person name="Kuo A."/>
            <person name="Mondo S."/>
            <person name="Pangilinan J."/>
            <person name="Riley R."/>
            <person name="LaButti K."/>
            <person name="Andreopoulos B."/>
            <person name="Lipzen A."/>
            <person name="Chen C."/>
            <person name="Yan M."/>
            <person name="Daum C."/>
            <person name="Ng V."/>
            <person name="Clum A."/>
            <person name="Steindorff A."/>
            <person name="Ohm R.A."/>
            <person name="Martin F."/>
            <person name="Silar P."/>
            <person name="Natvig D.O."/>
            <person name="Lalanne C."/>
            <person name="Gautier V."/>
            <person name="Ament-Velasquez S.L."/>
            <person name="Kruys A."/>
            <person name="Hutchinson M.I."/>
            <person name="Powell A.J."/>
            <person name="Barry K."/>
            <person name="Miller A.N."/>
            <person name="Grigoriev I.V."/>
            <person name="Debuchy R."/>
            <person name="Gladieux P."/>
            <person name="Hiltunen Thoren M."/>
            <person name="Johannesson H."/>
        </authorList>
    </citation>
    <scope>NUCLEOTIDE SEQUENCE</scope>
    <source>
        <strain evidence="2">PSN243</strain>
    </source>
</reference>
<feature type="region of interest" description="Disordered" evidence="1">
    <location>
        <begin position="76"/>
        <end position="190"/>
    </location>
</feature>
<feature type="compositionally biased region" description="Basic and acidic residues" evidence="1">
    <location>
        <begin position="316"/>
        <end position="330"/>
    </location>
</feature>
<protein>
    <submittedName>
        <fullName evidence="2">Uncharacterized protein</fullName>
    </submittedName>
</protein>
<comment type="caution">
    <text evidence="2">The sequence shown here is derived from an EMBL/GenBank/DDBJ whole genome shotgun (WGS) entry which is preliminary data.</text>
</comment>
<evidence type="ECO:0000313" key="3">
    <source>
        <dbReference type="Proteomes" id="UP001321760"/>
    </source>
</evidence>
<dbReference type="Proteomes" id="UP001321760">
    <property type="component" value="Unassembled WGS sequence"/>
</dbReference>
<dbReference type="AlphaFoldDB" id="A0AAV9GDB6"/>
<proteinExistence type="predicted"/>
<feature type="compositionally biased region" description="Basic residues" evidence="1">
    <location>
        <begin position="152"/>
        <end position="164"/>
    </location>
</feature>
<feature type="region of interest" description="Disordered" evidence="1">
    <location>
        <begin position="221"/>
        <end position="330"/>
    </location>
</feature>
<evidence type="ECO:0000256" key="1">
    <source>
        <dbReference type="SAM" id="MobiDB-lite"/>
    </source>
</evidence>
<sequence length="330" mass="37418">MTFPAKSGLMSNIRCPGYRGYSRAHLQLITMSSPGKWHGDDGGNGELCSEVHRSDIANALRLLDINAQDAFPVSFFSIDPDPHRQPPRNRHPPPPSAPNPPRVHPPKPEPTARIPQVPATFQQDVPQRHRPQAHTQGRSPRSLSLPDLQHLQTRRRRKVHHRQTSHPPPITYLQRLPPKPRSQTLPSQSQIRRLLRHRHHRRLLQRPHQAHPGRHLRHLGRAVAQPESSSATKDASATEYPRPSKYWDTDRAPEQSSHDKNVPNPTAAFGNTDSRTWRSPLDGPGKPRRARDYESFSDYEAENDESENAVAWSLGKSKEATEDGEKKAKK</sequence>
<reference evidence="2" key="2">
    <citation type="submission" date="2023-05" db="EMBL/GenBank/DDBJ databases">
        <authorList>
            <consortium name="Lawrence Berkeley National Laboratory"/>
            <person name="Steindorff A."/>
            <person name="Hensen N."/>
            <person name="Bonometti L."/>
            <person name="Westerberg I."/>
            <person name="Brannstrom I.O."/>
            <person name="Guillou S."/>
            <person name="Cros-Aarteil S."/>
            <person name="Calhoun S."/>
            <person name="Haridas S."/>
            <person name="Kuo A."/>
            <person name="Mondo S."/>
            <person name="Pangilinan J."/>
            <person name="Riley R."/>
            <person name="Labutti K."/>
            <person name="Andreopoulos B."/>
            <person name="Lipzen A."/>
            <person name="Chen C."/>
            <person name="Yanf M."/>
            <person name="Daum C."/>
            <person name="Ng V."/>
            <person name="Clum A."/>
            <person name="Ohm R."/>
            <person name="Martin F."/>
            <person name="Silar P."/>
            <person name="Natvig D."/>
            <person name="Lalanne C."/>
            <person name="Gautier V."/>
            <person name="Ament-Velasquez S.L."/>
            <person name="Kruys A."/>
            <person name="Hutchinson M.I."/>
            <person name="Powell A.J."/>
            <person name="Barry K."/>
            <person name="Miller A.N."/>
            <person name="Grigoriev I.V."/>
            <person name="Debuchy R."/>
            <person name="Gladieux P."/>
            <person name="Thoren M.H."/>
            <person name="Johannesson H."/>
        </authorList>
    </citation>
    <scope>NUCLEOTIDE SEQUENCE</scope>
    <source>
        <strain evidence="2">PSN243</strain>
    </source>
</reference>
<feature type="compositionally biased region" description="Pro residues" evidence="1">
    <location>
        <begin position="92"/>
        <end position="103"/>
    </location>
</feature>
<feature type="compositionally biased region" description="Acidic residues" evidence="1">
    <location>
        <begin position="295"/>
        <end position="307"/>
    </location>
</feature>
<evidence type="ECO:0000313" key="2">
    <source>
        <dbReference type="EMBL" id="KAK4446438.1"/>
    </source>
</evidence>
<dbReference type="EMBL" id="MU865957">
    <property type="protein sequence ID" value="KAK4446438.1"/>
    <property type="molecule type" value="Genomic_DNA"/>
</dbReference>
<feature type="compositionally biased region" description="Polar residues" evidence="1">
    <location>
        <begin position="181"/>
        <end position="190"/>
    </location>
</feature>
<feature type="compositionally biased region" description="Basic and acidic residues" evidence="1">
    <location>
        <begin position="245"/>
        <end position="261"/>
    </location>
</feature>
<feature type="compositionally biased region" description="Polar residues" evidence="1">
    <location>
        <begin position="226"/>
        <end position="235"/>
    </location>
</feature>
<organism evidence="2 3">
    <name type="scientific">Podospora aff. communis PSN243</name>
    <dbReference type="NCBI Taxonomy" id="3040156"/>
    <lineage>
        <taxon>Eukaryota</taxon>
        <taxon>Fungi</taxon>
        <taxon>Dikarya</taxon>
        <taxon>Ascomycota</taxon>
        <taxon>Pezizomycotina</taxon>
        <taxon>Sordariomycetes</taxon>
        <taxon>Sordariomycetidae</taxon>
        <taxon>Sordariales</taxon>
        <taxon>Podosporaceae</taxon>
        <taxon>Podospora</taxon>
    </lineage>
</organism>
<gene>
    <name evidence="2" type="ORF">QBC34DRAFT_150318</name>
</gene>
<name>A0AAV9GDB6_9PEZI</name>
<accession>A0AAV9GDB6</accession>
<feature type="compositionally biased region" description="Polar residues" evidence="1">
    <location>
        <begin position="133"/>
        <end position="142"/>
    </location>
</feature>